<protein>
    <submittedName>
        <fullName evidence="2">Uncharacterized protein</fullName>
    </submittedName>
</protein>
<proteinExistence type="predicted"/>
<comment type="caution">
    <text evidence="2">The sequence shown here is derived from an EMBL/GenBank/DDBJ whole genome shotgun (WGS) entry which is preliminary data.</text>
</comment>
<reference evidence="2" key="1">
    <citation type="journal article" date="2020" name="mSystems">
        <title>Genome- and Community-Level Interaction Insights into Carbon Utilization and Element Cycling Functions of Hydrothermarchaeota in Hydrothermal Sediment.</title>
        <authorList>
            <person name="Zhou Z."/>
            <person name="Liu Y."/>
            <person name="Xu W."/>
            <person name="Pan J."/>
            <person name="Luo Z.H."/>
            <person name="Li M."/>
        </authorList>
    </citation>
    <scope>NUCLEOTIDE SEQUENCE [LARGE SCALE GENOMIC DNA]</scope>
    <source>
        <strain evidence="2">HyVt-233</strain>
    </source>
</reference>
<feature type="region of interest" description="Disordered" evidence="1">
    <location>
        <begin position="42"/>
        <end position="75"/>
    </location>
</feature>
<feature type="non-terminal residue" evidence="2">
    <location>
        <position position="75"/>
    </location>
</feature>
<dbReference type="Proteomes" id="UP000886289">
    <property type="component" value="Unassembled WGS sequence"/>
</dbReference>
<dbReference type="EMBL" id="DRBS01000337">
    <property type="protein sequence ID" value="HDD45008.1"/>
    <property type="molecule type" value="Genomic_DNA"/>
</dbReference>
<name>A0A7C0Y6F2_DESA2</name>
<evidence type="ECO:0000313" key="2">
    <source>
        <dbReference type="EMBL" id="HDD45008.1"/>
    </source>
</evidence>
<accession>A0A7C0Y6F2</accession>
<organism evidence="2">
    <name type="scientific">Desulfofervidus auxilii</name>
    <dbReference type="NCBI Taxonomy" id="1621989"/>
    <lineage>
        <taxon>Bacteria</taxon>
        <taxon>Pseudomonadati</taxon>
        <taxon>Thermodesulfobacteriota</taxon>
        <taxon>Candidatus Desulfofervidia</taxon>
        <taxon>Candidatus Desulfofervidales</taxon>
        <taxon>Candidatus Desulfofervidaceae</taxon>
        <taxon>Candidatus Desulfofervidus</taxon>
    </lineage>
</organism>
<dbReference type="AlphaFoldDB" id="A0A7C0Y6F2"/>
<gene>
    <name evidence="2" type="ORF">ENG63_09160</name>
</gene>
<sequence length="75" mass="9152">MKLIELNQIISNTPLVEKTQQSHQKMDEEAKKMFFLNLHKELMRKDKQISKPPETKETRLEEKKEKTKEERKKRE</sequence>
<evidence type="ECO:0000256" key="1">
    <source>
        <dbReference type="SAM" id="MobiDB-lite"/>
    </source>
</evidence>